<dbReference type="PANTHER" id="PTHR24221">
    <property type="entry name" value="ATP-BINDING CASSETTE SUB-FAMILY B"/>
    <property type="match status" value="1"/>
</dbReference>
<evidence type="ECO:0000256" key="7">
    <source>
        <dbReference type="ARBA" id="ARBA00022967"/>
    </source>
</evidence>
<dbReference type="Gene3D" id="3.40.50.300">
    <property type="entry name" value="P-loop containing nucleotide triphosphate hydrolases"/>
    <property type="match status" value="1"/>
</dbReference>
<dbReference type="GO" id="GO:0016887">
    <property type="term" value="F:ATP hydrolysis activity"/>
    <property type="evidence" value="ECO:0007669"/>
    <property type="project" value="EnsemblFungi"/>
</dbReference>
<dbReference type="PANTHER" id="PTHR24221:SF402">
    <property type="entry name" value="IRON-SULFUR CLUSTERS TRANSPORTER ABCB7, MITOCHONDRIAL"/>
    <property type="match status" value="1"/>
</dbReference>
<feature type="transmembrane region" description="Helical" evidence="13">
    <location>
        <begin position="228"/>
        <end position="248"/>
    </location>
</feature>
<dbReference type="GO" id="GO:0006879">
    <property type="term" value="P:intracellular iron ion homeostasis"/>
    <property type="evidence" value="ECO:0007669"/>
    <property type="project" value="TreeGrafter"/>
</dbReference>
<dbReference type="SUPFAM" id="SSF52540">
    <property type="entry name" value="P-loop containing nucleoside triphosphate hydrolases"/>
    <property type="match status" value="1"/>
</dbReference>
<dbReference type="GO" id="GO:1990542">
    <property type="term" value="P:mitochondrial transmembrane transport"/>
    <property type="evidence" value="ECO:0007669"/>
    <property type="project" value="EnsemblFungi"/>
</dbReference>
<evidence type="ECO:0000256" key="1">
    <source>
        <dbReference type="ARBA" id="ARBA00004448"/>
    </source>
</evidence>
<evidence type="ECO:0000256" key="3">
    <source>
        <dbReference type="ARBA" id="ARBA00022448"/>
    </source>
</evidence>
<feature type="transmembrane region" description="Helical" evidence="13">
    <location>
        <begin position="335"/>
        <end position="357"/>
    </location>
</feature>
<evidence type="ECO:0000259" key="14">
    <source>
        <dbReference type="PROSITE" id="PS50893"/>
    </source>
</evidence>
<feature type="transmembrane region" description="Helical" evidence="13">
    <location>
        <begin position="109"/>
        <end position="126"/>
    </location>
</feature>
<feature type="domain" description="ABC transmembrane type-1" evidence="15">
    <location>
        <begin position="110"/>
        <end position="397"/>
    </location>
</feature>
<dbReference type="GO" id="GO:0005743">
    <property type="term" value="C:mitochondrial inner membrane"/>
    <property type="evidence" value="ECO:0007669"/>
    <property type="project" value="UniProtKB-SubCell"/>
</dbReference>
<protein>
    <recommendedName>
        <fullName evidence="11">Iron-sulfur clusters transporter ATM1, mitochondrial</fullName>
    </recommendedName>
    <alternativeName>
        <fullName evidence="12">Iron-sulfur clusters transporter atm1, mitochondrial</fullName>
    </alternativeName>
</protein>
<keyword evidence="7" id="KW-1278">Translocase</keyword>
<keyword evidence="8 13" id="KW-1133">Transmembrane helix</keyword>
<evidence type="ECO:0000313" key="16">
    <source>
        <dbReference type="EMBL" id="KXN74595.1"/>
    </source>
</evidence>
<evidence type="ECO:0000256" key="5">
    <source>
        <dbReference type="ARBA" id="ARBA00022741"/>
    </source>
</evidence>
<dbReference type="InterPro" id="IPR036640">
    <property type="entry name" value="ABC1_TM_sf"/>
</dbReference>
<dbReference type="SUPFAM" id="SSF90123">
    <property type="entry name" value="ABC transporter transmembrane region"/>
    <property type="match status" value="1"/>
</dbReference>
<evidence type="ECO:0000256" key="8">
    <source>
        <dbReference type="ARBA" id="ARBA00022989"/>
    </source>
</evidence>
<dbReference type="FunFam" id="1.20.1560.10:FF:000004">
    <property type="entry name" value="ATP-binding cassette sub-family B member 7"/>
    <property type="match status" value="1"/>
</dbReference>
<dbReference type="Pfam" id="PF00664">
    <property type="entry name" value="ABC_membrane"/>
    <property type="match status" value="1"/>
</dbReference>
<dbReference type="GO" id="GO:0140466">
    <property type="term" value="P:iron-sulfur cluster export from the mitochondrion"/>
    <property type="evidence" value="ECO:0007669"/>
    <property type="project" value="EnsemblFungi"/>
</dbReference>
<reference evidence="16 17" key="1">
    <citation type="journal article" date="2015" name="Genome Biol. Evol.">
        <title>Phylogenomic analyses indicate that early fungi evolved digesting cell walls of algal ancestors of land plants.</title>
        <authorList>
            <person name="Chang Y."/>
            <person name="Wang S."/>
            <person name="Sekimoto S."/>
            <person name="Aerts A.L."/>
            <person name="Choi C."/>
            <person name="Clum A."/>
            <person name="LaButti K.M."/>
            <person name="Lindquist E.A."/>
            <person name="Yee Ngan C."/>
            <person name="Ohm R.A."/>
            <person name="Salamov A.A."/>
            <person name="Grigoriev I.V."/>
            <person name="Spatafora J.W."/>
            <person name="Berbee M.L."/>
        </authorList>
    </citation>
    <scope>NUCLEOTIDE SEQUENCE [LARGE SCALE GENOMIC DNA]</scope>
    <source>
        <strain evidence="16 17">NRRL 28638</strain>
    </source>
</reference>
<dbReference type="InterPro" id="IPR011527">
    <property type="entry name" value="ABC1_TM_dom"/>
</dbReference>
<dbReference type="PROSITE" id="PS50929">
    <property type="entry name" value="ABC_TM1F"/>
    <property type="match status" value="1"/>
</dbReference>
<evidence type="ECO:0000256" key="2">
    <source>
        <dbReference type="ARBA" id="ARBA00011738"/>
    </source>
</evidence>
<evidence type="ECO:0000256" key="4">
    <source>
        <dbReference type="ARBA" id="ARBA00022692"/>
    </source>
</evidence>
<dbReference type="InterPro" id="IPR003593">
    <property type="entry name" value="AAA+_ATPase"/>
</dbReference>
<accession>A0A137PHZ2</accession>
<dbReference type="CDD" id="cd18582">
    <property type="entry name" value="ABC_6TM_ATM1_ABCB7"/>
    <property type="match status" value="1"/>
</dbReference>
<dbReference type="GO" id="GO:0005524">
    <property type="term" value="F:ATP binding"/>
    <property type="evidence" value="ECO:0007669"/>
    <property type="project" value="UniProtKB-KW"/>
</dbReference>
<feature type="transmembrane region" description="Helical" evidence="13">
    <location>
        <begin position="254"/>
        <end position="275"/>
    </location>
</feature>
<dbReference type="PROSITE" id="PS50893">
    <property type="entry name" value="ABC_TRANSPORTER_2"/>
    <property type="match status" value="1"/>
</dbReference>
<dbReference type="OMA" id="VFHIIPI"/>
<dbReference type="InterPro" id="IPR039421">
    <property type="entry name" value="Type_1_exporter"/>
</dbReference>
<evidence type="ECO:0000256" key="12">
    <source>
        <dbReference type="ARBA" id="ARBA00040792"/>
    </source>
</evidence>
<feature type="domain" description="ABC transporter" evidence="14">
    <location>
        <begin position="431"/>
        <end position="667"/>
    </location>
</feature>
<dbReference type="InterPro" id="IPR027417">
    <property type="entry name" value="P-loop_NTPase"/>
</dbReference>
<dbReference type="STRING" id="796925.A0A137PHZ2"/>
<evidence type="ECO:0000256" key="6">
    <source>
        <dbReference type="ARBA" id="ARBA00022840"/>
    </source>
</evidence>
<keyword evidence="17" id="KW-1185">Reference proteome</keyword>
<keyword evidence="4 13" id="KW-0812">Transmembrane</keyword>
<sequence length="691" mass="77236">MSLLFRVSRSKLPISAYSKPTLITRQFQQIGTWNKLGQHKNSQVLFGVNQLRFKSDLTQGVAQANQQAKAETPKSVTKKESTRARDLDILKNLFQYTWPAGDLSTKTRVVIALTLLFSGKLLNIQVPMIFKELLDTLNSTPQELNIYTGAGALLLGYGAARLGAFCFQELRNAVFVKVSQHAIRSVARSVYSGLLNNDLQFHLTRQTGGLQRAIDRGTKGISFSLSSMVFHVLPTIFEVSAVSGILAYKFGPLFGITTLSTIIAYSAFTIAITAWRTQFRKQMNRADNDAAAKATDALINYETVKYFNNEKSEVKRYDEALAKYELASHKTGSSLAMLNAGQSAIFSTSLTVMMYLASQGIVEGTMTVGDLVMVNGLVFQLSLPLNFLGSVYRELRQSLIDMGVLFDLKKIEATIKDSPTAKPYQYQGGKIEFKGVNFGYLNDRKILNGTDFVIPKGKKVAFVGPSGCGKSTIMKLLFRFYNPTSGRILIDGQEIHDITMDSLRSHISVMPQDTPLFNNTIFYNIAYGNLNATEEQVFEAAKKAQIHNTILSLPQGYQTMVGERGMMLSGGEKQRIALARAILKDSPIMFFDEATSALDSMTERDIMRSINQFLLEKERTSIFIAHRLKTVADADIIFVLRNGEVVEYGNHQELIELNKEYRRLWKQNLDAENLMAKKANEPDTQDPFRLK</sequence>
<evidence type="ECO:0000256" key="13">
    <source>
        <dbReference type="SAM" id="Phobius"/>
    </source>
</evidence>
<dbReference type="EMBL" id="KQ964422">
    <property type="protein sequence ID" value="KXN74595.1"/>
    <property type="molecule type" value="Genomic_DNA"/>
</dbReference>
<evidence type="ECO:0000259" key="15">
    <source>
        <dbReference type="PROSITE" id="PS50929"/>
    </source>
</evidence>
<dbReference type="Proteomes" id="UP000070444">
    <property type="component" value="Unassembled WGS sequence"/>
</dbReference>
<feature type="transmembrane region" description="Helical" evidence="13">
    <location>
        <begin position="146"/>
        <end position="167"/>
    </location>
</feature>
<evidence type="ECO:0000313" key="17">
    <source>
        <dbReference type="Proteomes" id="UP000070444"/>
    </source>
</evidence>
<dbReference type="GO" id="GO:0140359">
    <property type="term" value="F:ABC-type transporter activity"/>
    <property type="evidence" value="ECO:0007669"/>
    <property type="project" value="InterPro"/>
</dbReference>
<keyword evidence="6" id="KW-0067">ATP-binding</keyword>
<evidence type="ECO:0000256" key="11">
    <source>
        <dbReference type="ARBA" id="ARBA00039906"/>
    </source>
</evidence>
<comment type="subcellular location">
    <subcellularLocation>
        <location evidence="1">Mitochondrion inner membrane</location>
        <topology evidence="1">Multi-pass membrane protein</topology>
    </subcellularLocation>
</comment>
<evidence type="ECO:0000256" key="9">
    <source>
        <dbReference type="ARBA" id="ARBA00023136"/>
    </source>
</evidence>
<keyword evidence="9 13" id="KW-0472">Membrane</keyword>
<evidence type="ECO:0000256" key="10">
    <source>
        <dbReference type="ARBA" id="ARBA00024363"/>
    </source>
</evidence>
<dbReference type="FunFam" id="3.40.50.300:FF:000186">
    <property type="entry name" value="ATP-binding cassette sub-family B member 7, mitochondrial"/>
    <property type="match status" value="1"/>
</dbReference>
<dbReference type="PROSITE" id="PS00211">
    <property type="entry name" value="ABC_TRANSPORTER_1"/>
    <property type="match status" value="1"/>
</dbReference>
<dbReference type="Gene3D" id="1.20.1560.10">
    <property type="entry name" value="ABC transporter type 1, transmembrane domain"/>
    <property type="match status" value="1"/>
</dbReference>
<keyword evidence="3" id="KW-0813">Transport</keyword>
<keyword evidence="5" id="KW-0547">Nucleotide-binding</keyword>
<dbReference type="OrthoDB" id="6500128at2759"/>
<dbReference type="Pfam" id="PF00005">
    <property type="entry name" value="ABC_tran"/>
    <property type="match status" value="1"/>
</dbReference>
<dbReference type="AlphaFoldDB" id="A0A137PHZ2"/>
<comment type="subunit">
    <text evidence="2">Homodimer.</text>
</comment>
<dbReference type="SMART" id="SM00382">
    <property type="entry name" value="AAA"/>
    <property type="match status" value="1"/>
</dbReference>
<proteinExistence type="inferred from homology"/>
<comment type="similarity">
    <text evidence="10">Belongs to the ABC transporter superfamily. ABCB family. Heavy Metal importer (TC 3.A.1.210) subfamily.</text>
</comment>
<gene>
    <name evidence="16" type="ORF">CONCODRAFT_76810</name>
</gene>
<dbReference type="InterPro" id="IPR003439">
    <property type="entry name" value="ABC_transporter-like_ATP-bd"/>
</dbReference>
<name>A0A137PHZ2_CONC2</name>
<dbReference type="GO" id="GO:0016226">
    <property type="term" value="P:iron-sulfur cluster assembly"/>
    <property type="evidence" value="ECO:0007669"/>
    <property type="project" value="EnsemblFungi"/>
</dbReference>
<dbReference type="InterPro" id="IPR017871">
    <property type="entry name" value="ABC_transporter-like_CS"/>
</dbReference>
<organism evidence="16 17">
    <name type="scientific">Conidiobolus coronatus (strain ATCC 28846 / CBS 209.66 / NRRL 28638)</name>
    <name type="common">Delacroixia coronata</name>
    <dbReference type="NCBI Taxonomy" id="796925"/>
    <lineage>
        <taxon>Eukaryota</taxon>
        <taxon>Fungi</taxon>
        <taxon>Fungi incertae sedis</taxon>
        <taxon>Zoopagomycota</taxon>
        <taxon>Entomophthoromycotina</taxon>
        <taxon>Entomophthoromycetes</taxon>
        <taxon>Entomophthorales</taxon>
        <taxon>Ancylistaceae</taxon>
        <taxon>Conidiobolus</taxon>
    </lineage>
</organism>